<feature type="region of interest" description="Disordered" evidence="1">
    <location>
        <begin position="289"/>
        <end position="333"/>
    </location>
</feature>
<dbReference type="EMBL" id="LR796490">
    <property type="protein sequence ID" value="CAB4147854.1"/>
    <property type="molecule type" value="Genomic_DNA"/>
</dbReference>
<evidence type="ECO:0000313" key="3">
    <source>
        <dbReference type="EMBL" id="CAB4178542.1"/>
    </source>
</evidence>
<proteinExistence type="predicted"/>
<evidence type="ECO:0000313" key="5">
    <source>
        <dbReference type="EMBL" id="CAB4219550.1"/>
    </source>
</evidence>
<feature type="region of interest" description="Disordered" evidence="1">
    <location>
        <begin position="505"/>
        <end position="525"/>
    </location>
</feature>
<evidence type="ECO:0000313" key="2">
    <source>
        <dbReference type="EMBL" id="CAB4147854.1"/>
    </source>
</evidence>
<dbReference type="EMBL" id="LR797483">
    <property type="protein sequence ID" value="CAB4219550.1"/>
    <property type="molecule type" value="Genomic_DNA"/>
</dbReference>
<feature type="region of interest" description="Disordered" evidence="1">
    <location>
        <begin position="347"/>
        <end position="371"/>
    </location>
</feature>
<dbReference type="EMBL" id="LR796968">
    <property type="protein sequence ID" value="CAB4178542.1"/>
    <property type="molecule type" value="Genomic_DNA"/>
</dbReference>
<sequence>MPQQPNVIDIPGVGVIDFGALSPEDTRVAAKRLYDEANAPKQPAALPTKASRAEDFIRPEDRNIFNQDISRSIAEGVGGLYSGGKKMAMGLYDVVADPIKKGYAEGSPAATAEAYLKVPGELLEGATKSRLALQDKAKTAKSFPERAAYTVLGKVPFLGPTVAGIGEQLGTGNAETMGEGVFNALAALQASPSFRAMTLEGKAAAIEAIKNRASRIPVPAPVKSTLGNMLENPGLTLSSAIIGYKELGAPGAVLGAMGVPSGISSLRGMFRETPAEIAEKRAYKEGRVKDSRAYAETQTKERNLREDMNAATKRQETLADRVEKSTTTQEKEIRKQAQADAKLMEGREYKEAQSARQRLQKQEDAALSQSLKEAERLSREAKSAVLRAEASAEAKTLRAEKEALTERHRAENRANTVSDTADRYARQDKLEADHVAAQDLRRHERGLEKLATAETKQAVRDAKDLNDYYIQLAKNLSANEKAELAIKNAEVAAARERALMSGLEPGEPSIVRQSSTVRDGVTTTTRQPFRTPMEVEISGDVMEGAPTGVATPVTERVASSASTPDVLETLRQRAKDAEPVGVSLEDSGIMPMAARVRELSRKVILTEREAAELASLQERMALSAREAGMTYPAAGGPANVVTDPNTGLPKLNTAGRNKRR</sequence>
<accession>A0A6J5R3B1</accession>
<feature type="compositionally biased region" description="Polar residues" evidence="1">
    <location>
        <begin position="511"/>
        <end position="525"/>
    </location>
</feature>
<evidence type="ECO:0000313" key="4">
    <source>
        <dbReference type="EMBL" id="CAB4188041.1"/>
    </source>
</evidence>
<gene>
    <name evidence="3" type="ORF">UFOVP1017_49</name>
    <name evidence="4" type="ORF">UFOVP1168_49</name>
    <name evidence="5" type="ORF">UFOVP1617_3</name>
    <name evidence="2" type="ORF">UFOVP511_49</name>
</gene>
<name>A0A6J5R3B1_9CAUD</name>
<reference evidence="4" key="1">
    <citation type="submission" date="2020-05" db="EMBL/GenBank/DDBJ databases">
        <authorList>
            <person name="Chiriac C."/>
            <person name="Salcher M."/>
            <person name="Ghai R."/>
            <person name="Kavagutti S V."/>
        </authorList>
    </citation>
    <scope>NUCLEOTIDE SEQUENCE</scope>
</reference>
<dbReference type="EMBL" id="LR797116">
    <property type="protein sequence ID" value="CAB4188041.1"/>
    <property type="molecule type" value="Genomic_DNA"/>
</dbReference>
<protein>
    <submittedName>
        <fullName evidence="4">Uncharacterized protein</fullName>
    </submittedName>
</protein>
<evidence type="ECO:0000256" key="1">
    <source>
        <dbReference type="SAM" id="MobiDB-lite"/>
    </source>
</evidence>
<organism evidence="4">
    <name type="scientific">uncultured Caudovirales phage</name>
    <dbReference type="NCBI Taxonomy" id="2100421"/>
    <lineage>
        <taxon>Viruses</taxon>
        <taxon>Duplodnaviria</taxon>
        <taxon>Heunggongvirae</taxon>
        <taxon>Uroviricota</taxon>
        <taxon>Caudoviricetes</taxon>
        <taxon>Peduoviridae</taxon>
        <taxon>Maltschvirus</taxon>
        <taxon>Maltschvirus maltsch</taxon>
    </lineage>
</organism>
<feature type="region of interest" description="Disordered" evidence="1">
    <location>
        <begin position="630"/>
        <end position="660"/>
    </location>
</feature>